<accession>A0ACB8A8U6</accession>
<dbReference type="Proteomes" id="UP000790377">
    <property type="component" value="Unassembled WGS sequence"/>
</dbReference>
<protein>
    <submittedName>
        <fullName evidence="1">Uncharacterized protein</fullName>
    </submittedName>
</protein>
<proteinExistence type="predicted"/>
<organism evidence="1 2">
    <name type="scientific">Hygrophoropsis aurantiaca</name>
    <dbReference type="NCBI Taxonomy" id="72124"/>
    <lineage>
        <taxon>Eukaryota</taxon>
        <taxon>Fungi</taxon>
        <taxon>Dikarya</taxon>
        <taxon>Basidiomycota</taxon>
        <taxon>Agaricomycotina</taxon>
        <taxon>Agaricomycetes</taxon>
        <taxon>Agaricomycetidae</taxon>
        <taxon>Boletales</taxon>
        <taxon>Coniophorineae</taxon>
        <taxon>Hygrophoropsidaceae</taxon>
        <taxon>Hygrophoropsis</taxon>
    </lineage>
</organism>
<gene>
    <name evidence="1" type="ORF">BJ138DRAFT_263226</name>
</gene>
<evidence type="ECO:0000313" key="1">
    <source>
        <dbReference type="EMBL" id="KAH7909137.1"/>
    </source>
</evidence>
<sequence>MDLRIQRNQNQALPVARTNSFLGTIKNFVTAPLQWFATNDDDFEDTKGKRRRLPNSSAQPREDESGEKVRNKRMRVKSPDRYPQPYLDPPGSAFKQHRQASGQSTKSQRPTFASSRKTLRVSAGPPLHQSPRARHTLSPHPSGSHLRPQSVSRTMSLDPPTGLTFSMAHNRVQPAPTMQDLTAEPTISRDSMSVSRDISPDVSMSPGRPLQMRTSLTPQPTSASFGPVLPPRRERDPNDPPSLTTLMSNPIFVKPPPGLGRQASTDLSRQTTLGSLIESQRSSRSPVRQSSILFGNGSIADSMPSALWPINAAEKALHELEVYKTPLLPTRLKGSTAIPDIFMPKKGHQLTLMRDERDNKPRLGMKGKSKDKSKRKPTVNGTKPYAGEGGMKKWLARRKKEEEEARETDQKETLSHDEMQGDKLDNTNAHLVETPERIEEPAVLSIPPIEPSSNPKDNPDADPA</sequence>
<comment type="caution">
    <text evidence="1">The sequence shown here is derived from an EMBL/GenBank/DDBJ whole genome shotgun (WGS) entry which is preliminary data.</text>
</comment>
<dbReference type="EMBL" id="MU267776">
    <property type="protein sequence ID" value="KAH7909137.1"/>
    <property type="molecule type" value="Genomic_DNA"/>
</dbReference>
<reference evidence="1" key="1">
    <citation type="journal article" date="2021" name="New Phytol.">
        <title>Evolutionary innovations through gain and loss of genes in the ectomycorrhizal Boletales.</title>
        <authorList>
            <person name="Wu G."/>
            <person name="Miyauchi S."/>
            <person name="Morin E."/>
            <person name="Kuo A."/>
            <person name="Drula E."/>
            <person name="Varga T."/>
            <person name="Kohler A."/>
            <person name="Feng B."/>
            <person name="Cao Y."/>
            <person name="Lipzen A."/>
            <person name="Daum C."/>
            <person name="Hundley H."/>
            <person name="Pangilinan J."/>
            <person name="Johnson J."/>
            <person name="Barry K."/>
            <person name="LaButti K."/>
            <person name="Ng V."/>
            <person name="Ahrendt S."/>
            <person name="Min B."/>
            <person name="Choi I.G."/>
            <person name="Park H."/>
            <person name="Plett J.M."/>
            <person name="Magnuson J."/>
            <person name="Spatafora J.W."/>
            <person name="Nagy L.G."/>
            <person name="Henrissat B."/>
            <person name="Grigoriev I.V."/>
            <person name="Yang Z.L."/>
            <person name="Xu J."/>
            <person name="Martin F.M."/>
        </authorList>
    </citation>
    <scope>NUCLEOTIDE SEQUENCE</scope>
    <source>
        <strain evidence="1">ATCC 28755</strain>
    </source>
</reference>
<evidence type="ECO:0000313" key="2">
    <source>
        <dbReference type="Proteomes" id="UP000790377"/>
    </source>
</evidence>
<name>A0ACB8A8U6_9AGAM</name>
<keyword evidence="2" id="KW-1185">Reference proteome</keyword>